<organism evidence="2 3">
    <name type="scientific">Streptomyces regalis</name>
    <dbReference type="NCBI Taxonomy" id="68262"/>
    <lineage>
        <taxon>Bacteria</taxon>
        <taxon>Bacillati</taxon>
        <taxon>Actinomycetota</taxon>
        <taxon>Actinomycetes</taxon>
        <taxon>Kitasatosporales</taxon>
        <taxon>Streptomycetaceae</taxon>
        <taxon>Streptomyces</taxon>
    </lineage>
</organism>
<evidence type="ECO:0000313" key="2">
    <source>
        <dbReference type="EMBL" id="KUL40372.1"/>
    </source>
</evidence>
<dbReference type="Gene3D" id="1.10.10.10">
    <property type="entry name" value="Winged helix-like DNA-binding domain superfamily/Winged helix DNA-binding domain"/>
    <property type="match status" value="1"/>
</dbReference>
<name>A0A0X3V7Y0_9ACTN</name>
<dbReference type="GO" id="GO:0006950">
    <property type="term" value="P:response to stress"/>
    <property type="evidence" value="ECO:0007669"/>
    <property type="project" value="TreeGrafter"/>
</dbReference>
<reference evidence="3" key="1">
    <citation type="submission" date="2015-10" db="EMBL/GenBank/DDBJ databases">
        <authorList>
            <person name="Ju K.-S."/>
            <person name="Doroghazi J.R."/>
            <person name="Metcalf W.W."/>
        </authorList>
    </citation>
    <scope>NUCLEOTIDE SEQUENCE [LARGE SCALE GENOMIC DNA]</scope>
    <source>
        <strain evidence="3">NRRL 3151</strain>
    </source>
</reference>
<proteinExistence type="predicted"/>
<evidence type="ECO:0000313" key="3">
    <source>
        <dbReference type="Proteomes" id="UP000053923"/>
    </source>
</evidence>
<dbReference type="GO" id="GO:0003700">
    <property type="term" value="F:DNA-binding transcription factor activity"/>
    <property type="evidence" value="ECO:0007669"/>
    <property type="project" value="InterPro"/>
</dbReference>
<dbReference type="Proteomes" id="UP000053923">
    <property type="component" value="Unassembled WGS sequence"/>
</dbReference>
<accession>A0A0X3V7Y0</accession>
<comment type="caution">
    <text evidence="2">The sequence shown here is derived from an EMBL/GenBank/DDBJ whole genome shotgun (WGS) entry which is preliminary data.</text>
</comment>
<evidence type="ECO:0000259" key="1">
    <source>
        <dbReference type="PROSITE" id="PS50995"/>
    </source>
</evidence>
<dbReference type="OrthoDB" id="4485201at2"/>
<keyword evidence="3" id="KW-1185">Reference proteome</keyword>
<dbReference type="InterPro" id="IPR000835">
    <property type="entry name" value="HTH_MarR-typ"/>
</dbReference>
<dbReference type="PRINTS" id="PR00598">
    <property type="entry name" value="HTHMARR"/>
</dbReference>
<dbReference type="RefSeq" id="WP_062701879.1">
    <property type="nucleotide sequence ID" value="NZ_LLZG01000080.1"/>
</dbReference>
<dbReference type="SMART" id="SM00347">
    <property type="entry name" value="HTH_MARR"/>
    <property type="match status" value="1"/>
</dbReference>
<dbReference type="PANTHER" id="PTHR33164:SF57">
    <property type="entry name" value="MARR-FAMILY TRANSCRIPTIONAL REGULATOR"/>
    <property type="match status" value="1"/>
</dbReference>
<dbReference type="InterPro" id="IPR036390">
    <property type="entry name" value="WH_DNA-bd_sf"/>
</dbReference>
<dbReference type="PROSITE" id="PS50995">
    <property type="entry name" value="HTH_MARR_2"/>
    <property type="match status" value="1"/>
</dbReference>
<dbReference type="InterPro" id="IPR036388">
    <property type="entry name" value="WH-like_DNA-bd_sf"/>
</dbReference>
<sequence length="180" mass="19683">MAAPSSAAASPVPTDIVPTDIVEIEKCLTRVAYLAGRARQHEYLMAMAGLTLDRAAVAILRRLAETEPMRPGVLAGLLAVEASHVTRQVQQLERAGYVVRAADPHDRRAQRIELTDAGRAAVDRFRDASRVGMRMALADWSDEDLRRLAELFHRLVDDFVTHAEAPADPSLGLRVPDPTA</sequence>
<protein>
    <submittedName>
        <fullName evidence="2">MarR family transcriptional regulator</fullName>
    </submittedName>
</protein>
<gene>
    <name evidence="2" type="ORF">ADL12_13260</name>
</gene>
<dbReference type="SUPFAM" id="SSF46785">
    <property type="entry name" value="Winged helix' DNA-binding domain"/>
    <property type="match status" value="1"/>
</dbReference>
<dbReference type="InterPro" id="IPR039422">
    <property type="entry name" value="MarR/SlyA-like"/>
</dbReference>
<dbReference type="Pfam" id="PF01047">
    <property type="entry name" value="MarR"/>
    <property type="match status" value="1"/>
</dbReference>
<dbReference type="PANTHER" id="PTHR33164">
    <property type="entry name" value="TRANSCRIPTIONAL REGULATOR, MARR FAMILY"/>
    <property type="match status" value="1"/>
</dbReference>
<feature type="domain" description="HTH marR-type" evidence="1">
    <location>
        <begin position="25"/>
        <end position="157"/>
    </location>
</feature>
<dbReference type="EMBL" id="LLZG01000080">
    <property type="protein sequence ID" value="KUL40372.1"/>
    <property type="molecule type" value="Genomic_DNA"/>
</dbReference>
<dbReference type="AlphaFoldDB" id="A0A0X3V7Y0"/>